<feature type="compositionally biased region" description="Polar residues" evidence="2">
    <location>
        <begin position="416"/>
        <end position="428"/>
    </location>
</feature>
<dbReference type="Pfam" id="PF00076">
    <property type="entry name" value="RRM_1"/>
    <property type="match status" value="1"/>
</dbReference>
<dbReference type="EMBL" id="CAJHUC010001719">
    <property type="protein sequence ID" value="CAD7702130.1"/>
    <property type="molecule type" value="Genomic_DNA"/>
</dbReference>
<protein>
    <recommendedName>
        <fullName evidence="3">RRM domain-containing protein</fullName>
    </recommendedName>
</protein>
<gene>
    <name evidence="4" type="ORF">OSTQU699_LOCUS7487</name>
</gene>
<evidence type="ECO:0000256" key="2">
    <source>
        <dbReference type="SAM" id="MobiDB-lite"/>
    </source>
</evidence>
<dbReference type="PANTHER" id="PTHR45735:SF2">
    <property type="entry name" value="CLEAVAGE STIMULATION FACTOR SUBUNIT 2"/>
    <property type="match status" value="1"/>
</dbReference>
<feature type="compositionally biased region" description="Basic residues" evidence="2">
    <location>
        <begin position="274"/>
        <end position="285"/>
    </location>
</feature>
<dbReference type="OrthoDB" id="272703at2759"/>
<dbReference type="PROSITE" id="PS50102">
    <property type="entry name" value="RRM"/>
    <property type="match status" value="1"/>
</dbReference>
<dbReference type="PANTHER" id="PTHR45735">
    <property type="entry name" value="CLEAVAGE STIMULATION FACTOR SUBUNIT 2"/>
    <property type="match status" value="1"/>
</dbReference>
<feature type="compositionally biased region" description="Gly residues" evidence="2">
    <location>
        <begin position="615"/>
        <end position="633"/>
    </location>
</feature>
<keyword evidence="5" id="KW-1185">Reference proteome</keyword>
<feature type="region of interest" description="Disordered" evidence="2">
    <location>
        <begin position="222"/>
        <end position="333"/>
    </location>
</feature>
<dbReference type="Proteomes" id="UP000708148">
    <property type="component" value="Unassembled WGS sequence"/>
</dbReference>
<feature type="region of interest" description="Disordered" evidence="2">
    <location>
        <begin position="354"/>
        <end position="390"/>
    </location>
</feature>
<feature type="region of interest" description="Disordered" evidence="2">
    <location>
        <begin position="404"/>
        <end position="453"/>
    </location>
</feature>
<dbReference type="InterPro" id="IPR025742">
    <property type="entry name" value="CSTF2_hinge"/>
</dbReference>
<feature type="region of interest" description="Disordered" evidence="2">
    <location>
        <begin position="610"/>
        <end position="678"/>
    </location>
</feature>
<reference evidence="4" key="1">
    <citation type="submission" date="2020-12" db="EMBL/GenBank/DDBJ databases">
        <authorList>
            <person name="Iha C."/>
        </authorList>
    </citation>
    <scope>NUCLEOTIDE SEQUENCE</scope>
</reference>
<comment type="caution">
    <text evidence="4">The sequence shown here is derived from an EMBL/GenBank/DDBJ whole genome shotgun (WGS) entry which is preliminary data.</text>
</comment>
<name>A0A8S1J3V8_9CHLO</name>
<dbReference type="InterPro" id="IPR035979">
    <property type="entry name" value="RBD_domain_sf"/>
</dbReference>
<evidence type="ECO:0000313" key="4">
    <source>
        <dbReference type="EMBL" id="CAD7702130.1"/>
    </source>
</evidence>
<dbReference type="InterPro" id="IPR012677">
    <property type="entry name" value="Nucleotide-bd_a/b_plait_sf"/>
</dbReference>
<feature type="compositionally biased region" description="Low complexity" evidence="2">
    <location>
        <begin position="441"/>
        <end position="453"/>
    </location>
</feature>
<proteinExistence type="predicted"/>
<keyword evidence="1" id="KW-0694">RNA-binding</keyword>
<dbReference type="Pfam" id="PF14327">
    <property type="entry name" value="CSTF2_hinge"/>
    <property type="match status" value="1"/>
</dbReference>
<feature type="domain" description="RRM" evidence="3">
    <location>
        <begin position="17"/>
        <end position="92"/>
    </location>
</feature>
<dbReference type="SMART" id="SM00360">
    <property type="entry name" value="RRM"/>
    <property type="match status" value="1"/>
</dbReference>
<dbReference type="GO" id="GO:0005847">
    <property type="term" value="C:mRNA cleavage and polyadenylation specificity factor complex"/>
    <property type="evidence" value="ECO:0007669"/>
    <property type="project" value="TreeGrafter"/>
</dbReference>
<feature type="region of interest" description="Disordered" evidence="2">
    <location>
        <begin position="100"/>
        <end position="131"/>
    </location>
</feature>
<dbReference type="SUPFAM" id="SSF54928">
    <property type="entry name" value="RNA-binding domain, RBD"/>
    <property type="match status" value="1"/>
</dbReference>
<feature type="compositionally biased region" description="Basic and acidic residues" evidence="2">
    <location>
        <begin position="656"/>
        <end position="668"/>
    </location>
</feature>
<dbReference type="InterPro" id="IPR000504">
    <property type="entry name" value="RRM_dom"/>
</dbReference>
<dbReference type="AlphaFoldDB" id="A0A8S1J3V8"/>
<evidence type="ECO:0000256" key="1">
    <source>
        <dbReference type="PROSITE-ProRule" id="PRU00176"/>
    </source>
</evidence>
<evidence type="ECO:0000313" key="5">
    <source>
        <dbReference type="Proteomes" id="UP000708148"/>
    </source>
</evidence>
<dbReference type="Gene3D" id="3.30.70.330">
    <property type="match status" value="1"/>
</dbReference>
<accession>A0A8S1J3V8</accession>
<evidence type="ECO:0000259" key="3">
    <source>
        <dbReference type="PROSITE" id="PS50102"/>
    </source>
</evidence>
<feature type="compositionally biased region" description="Basic residues" evidence="2">
    <location>
        <begin position="669"/>
        <end position="678"/>
    </location>
</feature>
<dbReference type="GO" id="GO:0003729">
    <property type="term" value="F:mRNA binding"/>
    <property type="evidence" value="ECO:0007669"/>
    <property type="project" value="TreeGrafter"/>
</dbReference>
<organism evidence="4 5">
    <name type="scientific">Ostreobium quekettii</name>
    <dbReference type="NCBI Taxonomy" id="121088"/>
    <lineage>
        <taxon>Eukaryota</taxon>
        <taxon>Viridiplantae</taxon>
        <taxon>Chlorophyta</taxon>
        <taxon>core chlorophytes</taxon>
        <taxon>Ulvophyceae</taxon>
        <taxon>TCBD clade</taxon>
        <taxon>Bryopsidales</taxon>
        <taxon>Ostreobineae</taxon>
        <taxon>Ostreobiaceae</taxon>
        <taxon>Ostreobium</taxon>
    </lineage>
</organism>
<sequence length="678" mass="71438">MADGVGGAARGREAADPRLHVNNLPAEVSEAEVRDVLEEVGPVKSLRLITGEGSNLAAICEYYDMPTAQSARRNLDGALIQEQSITVRFLVEVSSTMPELATQEEGKENGAPKAVPESAEGLMSSLPGFPTTGPQDDATLADVVNNMNQSQLLEVMWQVKEAVHLDPKVVRESLVDKPSFLRALFDAQLNLGMVNVPDEGGSEVTGPIMQQLLRMLKPLKAEPKAADAHPRGKHGPSGGRPPGPSRAQRAPFPKTETPAPTPPRGQLPSAPQRQHMRKAQSHRGARTAAPPQPPRRDRLTFAPPPTQPPSAIHTEPRTKEPRLVSPPDDLLKDPRLESLLHDTLNDPRLGSLLQELPDIGRSGPYPLPVQPSGLPLSAQQQQRPPPPAGIVPLSQPPPNMLLPAHGRLVGAPTRPSGPQQLGGSQPSPLQGKGHQTGGNVLLAPPMLQSSQPQASAMQMEGQAIGGQRPRQVGPGVVVVSQLPQGGVQMGQQPSRSPVVHVGGNPGELIVQSPWQVQHPQHAGVGMPGVSFQNVVPQQQVRLDGLPQPGGIVIGGGPSGPSVLNAPRPRGNFGGDTASRAQSGQVMPWNQYMGQGGNMITQVVPGPSAVHVQIPGRGGGGGRGGGPQPRGGKGGWRKRGENTSGGRWRGGGVSKRGRGERGGRAERGGRTGRGRVWRK</sequence>